<name>A0AAE0B411_9ROSI</name>
<reference evidence="1" key="1">
    <citation type="journal article" date="2023" name="Plant J.">
        <title>Genome sequences and population genomics provide insights into the demographic history, inbreeding, and mutation load of two 'living fossil' tree species of Dipteronia.</title>
        <authorList>
            <person name="Feng Y."/>
            <person name="Comes H.P."/>
            <person name="Chen J."/>
            <person name="Zhu S."/>
            <person name="Lu R."/>
            <person name="Zhang X."/>
            <person name="Li P."/>
            <person name="Qiu J."/>
            <person name="Olsen K.M."/>
            <person name="Qiu Y."/>
        </authorList>
    </citation>
    <scope>NUCLEOTIDE SEQUENCE</scope>
    <source>
        <strain evidence="1">NBL</strain>
    </source>
</reference>
<organism evidence="1 2">
    <name type="scientific">Dipteronia sinensis</name>
    <dbReference type="NCBI Taxonomy" id="43782"/>
    <lineage>
        <taxon>Eukaryota</taxon>
        <taxon>Viridiplantae</taxon>
        <taxon>Streptophyta</taxon>
        <taxon>Embryophyta</taxon>
        <taxon>Tracheophyta</taxon>
        <taxon>Spermatophyta</taxon>
        <taxon>Magnoliopsida</taxon>
        <taxon>eudicotyledons</taxon>
        <taxon>Gunneridae</taxon>
        <taxon>Pentapetalae</taxon>
        <taxon>rosids</taxon>
        <taxon>malvids</taxon>
        <taxon>Sapindales</taxon>
        <taxon>Sapindaceae</taxon>
        <taxon>Hippocastanoideae</taxon>
        <taxon>Acereae</taxon>
        <taxon>Dipteronia</taxon>
    </lineage>
</organism>
<evidence type="ECO:0008006" key="3">
    <source>
        <dbReference type="Google" id="ProtNLM"/>
    </source>
</evidence>
<protein>
    <recommendedName>
        <fullName evidence="3">DDE Tnp4 domain-containing protein</fullName>
    </recommendedName>
</protein>
<proteinExistence type="predicted"/>
<dbReference type="Proteomes" id="UP001281410">
    <property type="component" value="Unassembled WGS sequence"/>
</dbReference>
<gene>
    <name evidence="1" type="ORF">Dsin_001454</name>
</gene>
<dbReference type="EMBL" id="JANJYJ010000001">
    <property type="protein sequence ID" value="KAK3229573.1"/>
    <property type="molecule type" value="Genomic_DNA"/>
</dbReference>
<evidence type="ECO:0000313" key="2">
    <source>
        <dbReference type="Proteomes" id="UP001281410"/>
    </source>
</evidence>
<sequence length="91" mass="10381">MLGQFLQIVGQNHRYCVISNNFCRSQFATNENFHNILKALNTLSKDMMVELGPTVSAKIRKNTKFFPYFKDCIGVIDGTHIPATTVDHIYN</sequence>
<comment type="caution">
    <text evidence="1">The sequence shown here is derived from an EMBL/GenBank/DDBJ whole genome shotgun (WGS) entry which is preliminary data.</text>
</comment>
<evidence type="ECO:0000313" key="1">
    <source>
        <dbReference type="EMBL" id="KAK3229573.1"/>
    </source>
</evidence>
<accession>A0AAE0B411</accession>
<dbReference type="AlphaFoldDB" id="A0AAE0B411"/>
<keyword evidence="2" id="KW-1185">Reference proteome</keyword>